<feature type="non-terminal residue" evidence="4">
    <location>
        <position position="67"/>
    </location>
</feature>
<keyword evidence="2" id="KW-0768">Sushi</keyword>
<feature type="domain" description="Sushi" evidence="3">
    <location>
        <begin position="1"/>
        <end position="39"/>
    </location>
</feature>
<feature type="non-terminal residue" evidence="4">
    <location>
        <position position="1"/>
    </location>
</feature>
<dbReference type="STRING" id="6832.A0A553NIT8"/>
<evidence type="ECO:0000256" key="1">
    <source>
        <dbReference type="ARBA" id="ARBA00023157"/>
    </source>
</evidence>
<dbReference type="Pfam" id="PF00084">
    <property type="entry name" value="Sushi"/>
    <property type="match status" value="1"/>
</dbReference>
<evidence type="ECO:0000259" key="3">
    <source>
        <dbReference type="PROSITE" id="PS50923"/>
    </source>
</evidence>
<evidence type="ECO:0000313" key="5">
    <source>
        <dbReference type="Proteomes" id="UP000318571"/>
    </source>
</evidence>
<keyword evidence="5" id="KW-1185">Reference proteome</keyword>
<dbReference type="Proteomes" id="UP000318571">
    <property type="component" value="Unassembled WGS sequence"/>
</dbReference>
<dbReference type="AlphaFoldDB" id="A0A553NIT8"/>
<dbReference type="EMBL" id="VCGU01000292">
    <property type="protein sequence ID" value="TRY65318.1"/>
    <property type="molecule type" value="Genomic_DNA"/>
</dbReference>
<comment type="caution">
    <text evidence="2">Lacks conserved residue(s) required for the propagation of feature annotation.</text>
</comment>
<feature type="disulfide bond" evidence="2">
    <location>
        <begin position="10"/>
        <end position="37"/>
    </location>
</feature>
<dbReference type="SUPFAM" id="SSF57535">
    <property type="entry name" value="Complement control module/SCR domain"/>
    <property type="match status" value="1"/>
</dbReference>
<reference evidence="4 5" key="1">
    <citation type="journal article" date="2018" name="Nat. Ecol. Evol.">
        <title>Genomic signatures of mitonuclear coevolution across populations of Tigriopus californicus.</title>
        <authorList>
            <person name="Barreto F.S."/>
            <person name="Watson E.T."/>
            <person name="Lima T.G."/>
            <person name="Willett C.S."/>
            <person name="Edmands S."/>
            <person name="Li W."/>
            <person name="Burton R.S."/>
        </authorList>
    </citation>
    <scope>NUCLEOTIDE SEQUENCE [LARGE SCALE GENOMIC DNA]</scope>
    <source>
        <strain evidence="4 5">San Diego</strain>
    </source>
</reference>
<evidence type="ECO:0000313" key="4">
    <source>
        <dbReference type="EMBL" id="TRY65318.1"/>
    </source>
</evidence>
<dbReference type="PROSITE" id="PS50923">
    <property type="entry name" value="SUSHI"/>
    <property type="match status" value="1"/>
</dbReference>
<proteinExistence type="predicted"/>
<keyword evidence="1 2" id="KW-1015">Disulfide bond</keyword>
<dbReference type="OMA" id="DHHDNNT"/>
<organism evidence="4 5">
    <name type="scientific">Tigriopus californicus</name>
    <name type="common">Marine copepod</name>
    <dbReference type="NCBI Taxonomy" id="6832"/>
    <lineage>
        <taxon>Eukaryota</taxon>
        <taxon>Metazoa</taxon>
        <taxon>Ecdysozoa</taxon>
        <taxon>Arthropoda</taxon>
        <taxon>Crustacea</taxon>
        <taxon>Multicrustacea</taxon>
        <taxon>Hexanauplia</taxon>
        <taxon>Copepoda</taxon>
        <taxon>Harpacticoida</taxon>
        <taxon>Harpacticidae</taxon>
        <taxon>Tigriopus</taxon>
    </lineage>
</organism>
<dbReference type="CDD" id="cd00033">
    <property type="entry name" value="CCP"/>
    <property type="match status" value="1"/>
</dbReference>
<dbReference type="InterPro" id="IPR000436">
    <property type="entry name" value="Sushi_SCR_CCP_dom"/>
</dbReference>
<gene>
    <name evidence="4" type="ORF">TCAL_15072</name>
</gene>
<dbReference type="Gene3D" id="2.10.70.10">
    <property type="entry name" value="Complement Module, domain 1"/>
    <property type="match status" value="1"/>
</dbReference>
<evidence type="ECO:0000256" key="2">
    <source>
        <dbReference type="PROSITE-ProRule" id="PRU00302"/>
    </source>
</evidence>
<sequence>HFNDRAVYTCDDGYQIVGLEQVICNSDGQWSGAQPSCKQASTNAQSRYYCGEPKHIPNAKHNGSKEQ</sequence>
<accession>A0A553NIT8</accession>
<comment type="caution">
    <text evidence="4">The sequence shown here is derived from an EMBL/GenBank/DDBJ whole genome shotgun (WGS) entry which is preliminary data.</text>
</comment>
<protein>
    <recommendedName>
        <fullName evidence="3">Sushi domain-containing protein</fullName>
    </recommendedName>
</protein>
<dbReference type="InterPro" id="IPR035976">
    <property type="entry name" value="Sushi/SCR/CCP_sf"/>
</dbReference>
<name>A0A553NIT8_TIGCA</name>